<evidence type="ECO:0000256" key="6">
    <source>
        <dbReference type="PROSITE-ProRule" id="PRU00169"/>
    </source>
</evidence>
<keyword evidence="6" id="KW-0597">Phosphoprotein</keyword>
<dbReference type="InterPro" id="IPR027417">
    <property type="entry name" value="P-loop_NTPase"/>
</dbReference>
<dbReference type="SUPFAM" id="SSF52540">
    <property type="entry name" value="P-loop containing nucleoside triphosphate hydrolases"/>
    <property type="match status" value="1"/>
</dbReference>
<dbReference type="Pfam" id="PF00072">
    <property type="entry name" value="Response_reg"/>
    <property type="match status" value="1"/>
</dbReference>
<dbReference type="InterPro" id="IPR003593">
    <property type="entry name" value="AAA+_ATPase"/>
</dbReference>
<dbReference type="SUPFAM" id="SSF46689">
    <property type="entry name" value="Homeodomain-like"/>
    <property type="match status" value="1"/>
</dbReference>
<dbReference type="Pfam" id="PF00158">
    <property type="entry name" value="Sigma54_activat"/>
    <property type="match status" value="1"/>
</dbReference>
<dbReference type="Pfam" id="PF25601">
    <property type="entry name" value="AAA_lid_14"/>
    <property type="match status" value="1"/>
</dbReference>
<dbReference type="SMART" id="SM00382">
    <property type="entry name" value="AAA"/>
    <property type="match status" value="1"/>
</dbReference>
<reference evidence="9 10" key="1">
    <citation type="submission" date="2023-07" db="EMBL/GenBank/DDBJ databases">
        <title>Genomic Encyclopedia of Type Strains, Phase IV (KMG-IV): sequencing the most valuable type-strain genomes for metagenomic binning, comparative biology and taxonomic classification.</title>
        <authorList>
            <person name="Goeker M."/>
        </authorList>
    </citation>
    <scope>NUCLEOTIDE SEQUENCE [LARGE SCALE GENOMIC DNA]</scope>
    <source>
        <strain evidence="9 10">DSM 19092</strain>
    </source>
</reference>
<dbReference type="InterPro" id="IPR002197">
    <property type="entry name" value="HTH_Fis"/>
</dbReference>
<evidence type="ECO:0000256" key="2">
    <source>
        <dbReference type="ARBA" id="ARBA00022840"/>
    </source>
</evidence>
<dbReference type="EMBL" id="JAUSTR010000008">
    <property type="protein sequence ID" value="MDQ0162982.1"/>
    <property type="molecule type" value="Genomic_DNA"/>
</dbReference>
<dbReference type="Proteomes" id="UP001225646">
    <property type="component" value="Unassembled WGS sequence"/>
</dbReference>
<evidence type="ECO:0000256" key="4">
    <source>
        <dbReference type="ARBA" id="ARBA00023125"/>
    </source>
</evidence>
<dbReference type="InterPro" id="IPR025944">
    <property type="entry name" value="Sigma_54_int_dom_CS"/>
</dbReference>
<keyword evidence="1" id="KW-0547">Nucleotide-binding</keyword>
<dbReference type="Gene3D" id="3.40.50.300">
    <property type="entry name" value="P-loop containing nucleotide triphosphate hydrolases"/>
    <property type="match status" value="1"/>
</dbReference>
<comment type="caution">
    <text evidence="9">The sequence shown here is derived from an EMBL/GenBank/DDBJ whole genome shotgun (WGS) entry which is preliminary data.</text>
</comment>
<evidence type="ECO:0000256" key="1">
    <source>
        <dbReference type="ARBA" id="ARBA00022741"/>
    </source>
</evidence>
<dbReference type="InterPro" id="IPR009057">
    <property type="entry name" value="Homeodomain-like_sf"/>
</dbReference>
<evidence type="ECO:0000313" key="10">
    <source>
        <dbReference type="Proteomes" id="UP001225646"/>
    </source>
</evidence>
<dbReference type="InterPro" id="IPR025943">
    <property type="entry name" value="Sigma_54_int_dom_ATP-bd_2"/>
</dbReference>
<keyword evidence="3" id="KW-0805">Transcription regulation</keyword>
<dbReference type="Gene3D" id="1.10.8.60">
    <property type="match status" value="1"/>
</dbReference>
<dbReference type="PROSITE" id="PS50045">
    <property type="entry name" value="SIGMA54_INTERACT_4"/>
    <property type="match status" value="1"/>
</dbReference>
<evidence type="ECO:0000259" key="8">
    <source>
        <dbReference type="PROSITE" id="PS50110"/>
    </source>
</evidence>
<feature type="modified residue" description="4-aspartylphosphate" evidence="6">
    <location>
        <position position="51"/>
    </location>
</feature>
<proteinExistence type="predicted"/>
<evidence type="ECO:0000256" key="3">
    <source>
        <dbReference type="ARBA" id="ARBA00023015"/>
    </source>
</evidence>
<feature type="domain" description="Response regulatory" evidence="8">
    <location>
        <begin position="2"/>
        <end position="116"/>
    </location>
</feature>
<dbReference type="PRINTS" id="PR01590">
    <property type="entry name" value="HTHFIS"/>
</dbReference>
<dbReference type="CDD" id="cd00009">
    <property type="entry name" value="AAA"/>
    <property type="match status" value="1"/>
</dbReference>
<evidence type="ECO:0000313" key="9">
    <source>
        <dbReference type="EMBL" id="MDQ0162982.1"/>
    </source>
</evidence>
<evidence type="ECO:0000256" key="5">
    <source>
        <dbReference type="ARBA" id="ARBA00023163"/>
    </source>
</evidence>
<dbReference type="RefSeq" id="WP_160299091.1">
    <property type="nucleotide sequence ID" value="NZ_JAUSTR010000008.1"/>
</dbReference>
<dbReference type="SUPFAM" id="SSF52172">
    <property type="entry name" value="CheY-like"/>
    <property type="match status" value="1"/>
</dbReference>
<dbReference type="InterPro" id="IPR002078">
    <property type="entry name" value="Sigma_54_int"/>
</dbReference>
<evidence type="ECO:0000259" key="7">
    <source>
        <dbReference type="PROSITE" id="PS50045"/>
    </source>
</evidence>
<protein>
    <submittedName>
        <fullName evidence="9">Two-component system response regulator AtoC</fullName>
    </submittedName>
</protein>
<dbReference type="InterPro" id="IPR001789">
    <property type="entry name" value="Sig_transdc_resp-reg_receiver"/>
</dbReference>
<name>A0ABT9VPS4_9BACI</name>
<keyword evidence="4" id="KW-0238">DNA-binding</keyword>
<dbReference type="PROSITE" id="PS50110">
    <property type="entry name" value="RESPONSE_REGULATORY"/>
    <property type="match status" value="1"/>
</dbReference>
<dbReference type="Gene3D" id="1.10.10.60">
    <property type="entry name" value="Homeodomain-like"/>
    <property type="match status" value="1"/>
</dbReference>
<organism evidence="9 10">
    <name type="scientific">Aeribacillus alveayuensis</name>
    <dbReference type="NCBI Taxonomy" id="279215"/>
    <lineage>
        <taxon>Bacteria</taxon>
        <taxon>Bacillati</taxon>
        <taxon>Bacillota</taxon>
        <taxon>Bacilli</taxon>
        <taxon>Bacillales</taxon>
        <taxon>Bacillaceae</taxon>
        <taxon>Aeribacillus</taxon>
    </lineage>
</organism>
<dbReference type="Gene3D" id="3.40.50.2300">
    <property type="match status" value="1"/>
</dbReference>
<accession>A0ABT9VPS4</accession>
<dbReference type="PANTHER" id="PTHR32071">
    <property type="entry name" value="TRANSCRIPTIONAL REGULATORY PROTEIN"/>
    <property type="match status" value="1"/>
</dbReference>
<dbReference type="PROSITE" id="PS00688">
    <property type="entry name" value="SIGMA54_INTERACT_3"/>
    <property type="match status" value="1"/>
</dbReference>
<dbReference type="Pfam" id="PF02954">
    <property type="entry name" value="HTH_8"/>
    <property type="match status" value="1"/>
</dbReference>
<dbReference type="SMART" id="SM00448">
    <property type="entry name" value="REC"/>
    <property type="match status" value="1"/>
</dbReference>
<keyword evidence="10" id="KW-1185">Reference proteome</keyword>
<dbReference type="InterPro" id="IPR058031">
    <property type="entry name" value="AAA_lid_NorR"/>
</dbReference>
<feature type="domain" description="Sigma-54 factor interaction" evidence="7">
    <location>
        <begin position="140"/>
        <end position="370"/>
    </location>
</feature>
<keyword evidence="5" id="KW-0804">Transcription</keyword>
<gene>
    <name evidence="9" type="ORF">J2S06_002059</name>
</gene>
<dbReference type="InterPro" id="IPR011006">
    <property type="entry name" value="CheY-like_superfamily"/>
</dbReference>
<keyword evidence="2" id="KW-0067">ATP-binding</keyword>
<sequence>MKILIIDDEATLRLSLQMWLQDLGYEVKAVDNMKEGWKEIEHFSPNILLLDIRLPDGNGIDMLKKIKSDYLDIGVIVLTGYGNTRSAVEAMKSGAFDYLTKPFELEEIDIAIKKYIEQHKLELEVERFREKEKRAEAEMIVGKSPAVETLKEELSLVAKSPNTTVLIQGETGTGKELAAKSIHNMSSRQSNSFVPVNCGAIPSHLVESELFGHEKGAFTGANQRKKGLIELADGGTLFLDEIGELSLEIQVKLLRFLEDKKIKRVGGVKDIEVDVRVIAATNRPLEKMIQEGTFRSDLYYRLNVVPINIPPLRDRGEDIIILAEYFLKQFSLQMGKQEPFLSSQAKEQLMKYSWPGNIRELKNIMERVVILNHDETIEEHHLHFLNKGEEQHEKLMEQDPLLDRDFSLEKYLEKIEIRFIVEALKLEKWNITRAAEKLGISRYALQRRIEKYNIH</sequence>
<dbReference type="PROSITE" id="PS00676">
    <property type="entry name" value="SIGMA54_INTERACT_2"/>
    <property type="match status" value="1"/>
</dbReference>